<feature type="repeat" description="WD" evidence="1">
    <location>
        <begin position="60"/>
        <end position="94"/>
    </location>
</feature>
<evidence type="ECO:0000313" key="2">
    <source>
        <dbReference type="EMBL" id="KAL3320742.1"/>
    </source>
</evidence>
<sequence>MALSNIKGDSTLKVFARSAILNPLFANKDTIAIAVGGPEGSVHICEMVAEKAGNRVLTSVKGHSSTITDVCIGFDGMLASADSRGQIIIWELRR</sequence>
<dbReference type="SUPFAM" id="SSF50978">
    <property type="entry name" value="WD40 repeat-like"/>
    <property type="match status" value="1"/>
</dbReference>
<dbReference type="EMBL" id="JBJKFK010000033">
    <property type="protein sequence ID" value="KAL3320742.1"/>
    <property type="molecule type" value="Genomic_DNA"/>
</dbReference>
<name>A0ABD2QMX6_9PLAT</name>
<dbReference type="InterPro" id="IPR001680">
    <property type="entry name" value="WD40_rpt"/>
</dbReference>
<reference evidence="2 3" key="1">
    <citation type="submission" date="2024-11" db="EMBL/GenBank/DDBJ databases">
        <title>Adaptive evolution of stress response genes in parasites aligns with host niche diversity.</title>
        <authorList>
            <person name="Hahn C."/>
            <person name="Resl P."/>
        </authorList>
    </citation>
    <scope>NUCLEOTIDE SEQUENCE [LARGE SCALE GENOMIC DNA]</scope>
    <source>
        <strain evidence="2">EGGRZ-B1_66</strain>
        <tissue evidence="2">Body</tissue>
    </source>
</reference>
<protein>
    <submittedName>
        <fullName evidence="2">Uncharacterized protein</fullName>
    </submittedName>
</protein>
<comment type="caution">
    <text evidence="2">The sequence shown here is derived from an EMBL/GenBank/DDBJ whole genome shotgun (WGS) entry which is preliminary data.</text>
</comment>
<proteinExistence type="predicted"/>
<dbReference type="InterPro" id="IPR036322">
    <property type="entry name" value="WD40_repeat_dom_sf"/>
</dbReference>
<dbReference type="Proteomes" id="UP001626550">
    <property type="component" value="Unassembled WGS sequence"/>
</dbReference>
<dbReference type="AlphaFoldDB" id="A0ABD2QMX6"/>
<keyword evidence="3" id="KW-1185">Reference proteome</keyword>
<organism evidence="2 3">
    <name type="scientific">Cichlidogyrus casuarinus</name>
    <dbReference type="NCBI Taxonomy" id="1844966"/>
    <lineage>
        <taxon>Eukaryota</taxon>
        <taxon>Metazoa</taxon>
        <taxon>Spiralia</taxon>
        <taxon>Lophotrochozoa</taxon>
        <taxon>Platyhelminthes</taxon>
        <taxon>Monogenea</taxon>
        <taxon>Monopisthocotylea</taxon>
        <taxon>Dactylogyridea</taxon>
        <taxon>Ancyrocephalidae</taxon>
        <taxon>Cichlidogyrus</taxon>
    </lineage>
</organism>
<dbReference type="Gene3D" id="2.130.10.10">
    <property type="entry name" value="YVTN repeat-like/Quinoprotein amine dehydrogenase"/>
    <property type="match status" value="1"/>
</dbReference>
<evidence type="ECO:0000313" key="3">
    <source>
        <dbReference type="Proteomes" id="UP001626550"/>
    </source>
</evidence>
<dbReference type="InterPro" id="IPR015943">
    <property type="entry name" value="WD40/YVTN_repeat-like_dom_sf"/>
</dbReference>
<evidence type="ECO:0000256" key="1">
    <source>
        <dbReference type="PROSITE-ProRule" id="PRU00221"/>
    </source>
</evidence>
<dbReference type="PROSITE" id="PS50294">
    <property type="entry name" value="WD_REPEATS_REGION"/>
    <property type="match status" value="1"/>
</dbReference>
<dbReference type="PROSITE" id="PS50082">
    <property type="entry name" value="WD_REPEATS_2"/>
    <property type="match status" value="1"/>
</dbReference>
<accession>A0ABD2QMX6</accession>
<gene>
    <name evidence="2" type="ORF">Ciccas_000579</name>
</gene>
<keyword evidence="1" id="KW-0853">WD repeat</keyword>
<dbReference type="SMART" id="SM00320">
    <property type="entry name" value="WD40"/>
    <property type="match status" value="1"/>
</dbReference>